<keyword evidence="2" id="KW-1185">Reference proteome</keyword>
<dbReference type="Proteomes" id="UP001501705">
    <property type="component" value="Unassembled WGS sequence"/>
</dbReference>
<reference evidence="1 2" key="1">
    <citation type="journal article" date="2019" name="Int. J. Syst. Evol. Microbiol.">
        <title>The Global Catalogue of Microorganisms (GCM) 10K type strain sequencing project: providing services to taxonomists for standard genome sequencing and annotation.</title>
        <authorList>
            <consortium name="The Broad Institute Genomics Platform"/>
            <consortium name="The Broad Institute Genome Sequencing Center for Infectious Disease"/>
            <person name="Wu L."/>
            <person name="Ma J."/>
        </authorList>
    </citation>
    <scope>NUCLEOTIDE SEQUENCE [LARGE SCALE GENOMIC DNA]</scope>
    <source>
        <strain evidence="1 2">JCM 15572</strain>
    </source>
</reference>
<organism evidence="1 2">
    <name type="scientific">Kribbella hippodromi</name>
    <dbReference type="NCBI Taxonomy" id="434347"/>
    <lineage>
        <taxon>Bacteria</taxon>
        <taxon>Bacillati</taxon>
        <taxon>Actinomycetota</taxon>
        <taxon>Actinomycetes</taxon>
        <taxon>Propionibacteriales</taxon>
        <taxon>Kribbellaceae</taxon>
        <taxon>Kribbella</taxon>
    </lineage>
</organism>
<accession>A0ABN2BZ97</accession>
<gene>
    <name evidence="1" type="ORF">GCM10009804_03200</name>
</gene>
<sequence>MAITATYDPVLSRIRLSATALGATAVTAQFLRSTNGGISYTAVVRGGNSVPVASQNAAADDYEWQPGVATTYLVQGLAANGAAVSIYTATVTQDITSAWLKVPAAPFLNTPVTVVDHGDVTRKSRAGLFPIVGRSKPVMVGDIASSIFYDLQLLTQDAAGESNLDYLFASGEVVFLQLPSTVTNVPGGYFSVGDVSRTPTLRLSPRRVWTVPLTEVAAPGPDVVGSAYTWTSVLADYATWTTLTAANATWSALLARTGSPSDVIVA</sequence>
<dbReference type="EMBL" id="BAAAPH010000001">
    <property type="protein sequence ID" value="GAA1549977.1"/>
    <property type="molecule type" value="Genomic_DNA"/>
</dbReference>
<proteinExistence type="predicted"/>
<name>A0ABN2BZ97_9ACTN</name>
<evidence type="ECO:0000313" key="2">
    <source>
        <dbReference type="Proteomes" id="UP001501705"/>
    </source>
</evidence>
<evidence type="ECO:0008006" key="3">
    <source>
        <dbReference type="Google" id="ProtNLM"/>
    </source>
</evidence>
<evidence type="ECO:0000313" key="1">
    <source>
        <dbReference type="EMBL" id="GAA1549977.1"/>
    </source>
</evidence>
<protein>
    <recommendedName>
        <fullName evidence="3">Minor tail protein</fullName>
    </recommendedName>
</protein>
<comment type="caution">
    <text evidence="1">The sequence shown here is derived from an EMBL/GenBank/DDBJ whole genome shotgun (WGS) entry which is preliminary data.</text>
</comment>
<dbReference type="RefSeq" id="WP_344231472.1">
    <property type="nucleotide sequence ID" value="NZ_BAAAPH010000001.1"/>
</dbReference>